<reference evidence="1" key="1">
    <citation type="journal article" date="2007" name="PLoS Biol.">
        <title>Rate of evolution in brain-expressed genes in humans and other primates.</title>
        <authorList>
            <person name="Wang H.-Y."/>
            <person name="Chien H.-C."/>
            <person name="Osada N."/>
            <person name="Hashimoto K."/>
            <person name="Sugano S."/>
            <person name="Gojobori T."/>
            <person name="Chou C.-K."/>
            <person name="Tsai S.-F."/>
            <person name="Wu C.-I."/>
            <person name="Shen C.-K.J."/>
        </authorList>
    </citation>
    <scope>NUCLEOTIDE SEQUENCE</scope>
</reference>
<name>I7GI05_MACFA</name>
<keyword evidence="1" id="KW-0413">Isomerase</keyword>
<proteinExistence type="evidence at transcript level"/>
<protein>
    <submittedName>
        <fullName evidence="1">Macaca fascicularis brain cDNA clone: QflA-16154, similar to human topoisomerase I binding, arginine/serine-rich (TOPORS), mRNA, RefSeq: NM_005802.2</fullName>
    </submittedName>
</protein>
<dbReference type="AlphaFoldDB" id="I7GI05"/>
<evidence type="ECO:0000313" key="1">
    <source>
        <dbReference type="EMBL" id="BAE89039.1"/>
    </source>
</evidence>
<accession>I7GI05</accession>
<organism evidence="1">
    <name type="scientific">Macaca fascicularis</name>
    <name type="common">Crab-eating macaque</name>
    <name type="synonym">Cynomolgus monkey</name>
    <dbReference type="NCBI Taxonomy" id="9541"/>
    <lineage>
        <taxon>Eukaryota</taxon>
        <taxon>Metazoa</taxon>
        <taxon>Chordata</taxon>
        <taxon>Craniata</taxon>
        <taxon>Vertebrata</taxon>
        <taxon>Euteleostomi</taxon>
        <taxon>Mammalia</taxon>
        <taxon>Eutheria</taxon>
        <taxon>Euarchontoglires</taxon>
        <taxon>Primates</taxon>
        <taxon>Haplorrhini</taxon>
        <taxon>Catarrhini</taxon>
        <taxon>Cercopithecidae</taxon>
        <taxon>Cercopithecinae</taxon>
        <taxon>Macaca</taxon>
    </lineage>
</organism>
<dbReference type="EMBL" id="AB171977">
    <property type="protein sequence ID" value="BAE89039.1"/>
    <property type="molecule type" value="mRNA"/>
</dbReference>
<sequence length="53" mass="5983">MKDLCGKFKNKILLILDELSIVLVLELEILKMVAATGIFQLNFSVEIQLAFTD</sequence>
<dbReference type="GO" id="GO:0016853">
    <property type="term" value="F:isomerase activity"/>
    <property type="evidence" value="ECO:0007669"/>
    <property type="project" value="UniProtKB-KW"/>
</dbReference>